<sequence>MAFFCGFIEQINNFQFLASVRQKYPFEDVCRHLARITRLFNDYGSAERDKIERIVNSVNFPEFQLEAQGKINDEYDECNDPRRIAMRKQEFVRGDLFWIASYERKCMYSALAELEKTVDNKIAD</sequence>
<organism evidence="1 2">
    <name type="scientific">Hymenoscyphus fraxineus</name>
    <dbReference type="NCBI Taxonomy" id="746836"/>
    <lineage>
        <taxon>Eukaryota</taxon>
        <taxon>Fungi</taxon>
        <taxon>Dikarya</taxon>
        <taxon>Ascomycota</taxon>
        <taxon>Pezizomycotina</taxon>
        <taxon>Leotiomycetes</taxon>
        <taxon>Helotiales</taxon>
        <taxon>Helotiaceae</taxon>
        <taxon>Hymenoscyphus</taxon>
    </lineage>
</organism>
<dbReference type="AlphaFoldDB" id="A0A9N9KTA8"/>
<protein>
    <submittedName>
        <fullName evidence="1">Uncharacterized protein</fullName>
    </submittedName>
</protein>
<proteinExistence type="predicted"/>
<accession>A0A9N9KTA8</accession>
<name>A0A9N9KTA8_9HELO</name>
<gene>
    <name evidence="1" type="ORF">HYFRA_00009669</name>
</gene>
<dbReference type="OrthoDB" id="10592709at2759"/>
<dbReference type="Proteomes" id="UP000696280">
    <property type="component" value="Unassembled WGS sequence"/>
</dbReference>
<dbReference type="EMBL" id="CAJVRL010000046">
    <property type="protein sequence ID" value="CAG8952563.1"/>
    <property type="molecule type" value="Genomic_DNA"/>
</dbReference>
<comment type="caution">
    <text evidence="1">The sequence shown here is derived from an EMBL/GenBank/DDBJ whole genome shotgun (WGS) entry which is preliminary data.</text>
</comment>
<dbReference type="InterPro" id="IPR008949">
    <property type="entry name" value="Isoprenoid_synthase_dom_sf"/>
</dbReference>
<keyword evidence="2" id="KW-1185">Reference proteome</keyword>
<evidence type="ECO:0000313" key="2">
    <source>
        <dbReference type="Proteomes" id="UP000696280"/>
    </source>
</evidence>
<reference evidence="1" key="1">
    <citation type="submission" date="2021-07" db="EMBL/GenBank/DDBJ databases">
        <authorList>
            <person name="Durling M."/>
        </authorList>
    </citation>
    <scope>NUCLEOTIDE SEQUENCE</scope>
</reference>
<dbReference type="SUPFAM" id="SSF48576">
    <property type="entry name" value="Terpenoid synthases"/>
    <property type="match status" value="1"/>
</dbReference>
<evidence type="ECO:0000313" key="1">
    <source>
        <dbReference type="EMBL" id="CAG8952563.1"/>
    </source>
</evidence>